<dbReference type="GeneID" id="40102499"/>
<sequence length="123" mass="13896">MLTPTVTRGYHYVGMYRGGSVVRARVHRLVLEAFVGPCPEGQQACHADDDKTNNELTNLRWDSPSANAADMRRNGRNAQARKTKCANGHAYTPENTYVRPDGRGRGCKRCMYDRNKAARARRR</sequence>
<evidence type="ECO:0000313" key="2">
    <source>
        <dbReference type="EMBL" id="AWN04235.1"/>
    </source>
</evidence>
<dbReference type="GO" id="GO:0004519">
    <property type="term" value="F:endonuclease activity"/>
    <property type="evidence" value="ECO:0007669"/>
    <property type="project" value="UniProtKB-KW"/>
</dbReference>
<keyword evidence="2" id="KW-0255">Endonuclease</keyword>
<evidence type="ECO:0000259" key="1">
    <source>
        <dbReference type="Pfam" id="PF13392"/>
    </source>
</evidence>
<organism evidence="2 3">
    <name type="scientific">Gordonia phage Sour</name>
    <dbReference type="NCBI Taxonomy" id="2182349"/>
    <lineage>
        <taxon>Viruses</taxon>
        <taxon>Duplodnaviria</taxon>
        <taxon>Heunggongvirae</taxon>
        <taxon>Uroviricota</taxon>
        <taxon>Caudoviricetes</taxon>
        <taxon>Sourvirus</taxon>
        <taxon>Sourvirus sour</taxon>
    </lineage>
</organism>
<accession>A0A2U8UKK7</accession>
<dbReference type="Gene3D" id="3.90.75.20">
    <property type="match status" value="1"/>
</dbReference>
<dbReference type="InterPro" id="IPR003615">
    <property type="entry name" value="HNH_nuc"/>
</dbReference>
<dbReference type="KEGG" id="vg:40102499"/>
<evidence type="ECO:0000313" key="3">
    <source>
        <dbReference type="Proteomes" id="UP000246591"/>
    </source>
</evidence>
<name>A0A2U8UKK7_9CAUD</name>
<dbReference type="SUPFAM" id="SSF54060">
    <property type="entry name" value="His-Me finger endonucleases"/>
    <property type="match status" value="1"/>
</dbReference>
<reference evidence="3" key="1">
    <citation type="submission" date="2018-03" db="EMBL/GenBank/DDBJ databases">
        <authorList>
            <person name="Keele B.F."/>
        </authorList>
    </citation>
    <scope>NUCLEOTIDE SEQUENCE [LARGE SCALE GENOMIC DNA]</scope>
</reference>
<protein>
    <submittedName>
        <fullName evidence="2">HNH endonuclease</fullName>
    </submittedName>
</protein>
<keyword evidence="2" id="KW-0540">Nuclease</keyword>
<feature type="domain" description="HNH nuclease" evidence="1">
    <location>
        <begin position="25"/>
        <end position="68"/>
    </location>
</feature>
<dbReference type="RefSeq" id="YP_009625605.1">
    <property type="nucleotide sequence ID" value="NC_042132.1"/>
</dbReference>
<dbReference type="EMBL" id="MH153810">
    <property type="protein sequence ID" value="AWN04235.1"/>
    <property type="molecule type" value="Genomic_DNA"/>
</dbReference>
<keyword evidence="3" id="KW-1185">Reference proteome</keyword>
<dbReference type="InterPro" id="IPR044925">
    <property type="entry name" value="His-Me_finger_sf"/>
</dbReference>
<dbReference type="Pfam" id="PF13392">
    <property type="entry name" value="HNH_3"/>
    <property type="match status" value="1"/>
</dbReference>
<keyword evidence="2" id="KW-0378">Hydrolase</keyword>
<proteinExistence type="predicted"/>
<gene>
    <name evidence="2" type="primary">34</name>
    <name evidence="2" type="ORF">PBI_SOUR_34</name>
</gene>
<dbReference type="Proteomes" id="UP000246591">
    <property type="component" value="Segment"/>
</dbReference>